<dbReference type="Pfam" id="PF13911">
    <property type="entry name" value="AhpC-TSA_2"/>
    <property type="match status" value="1"/>
</dbReference>
<evidence type="ECO:0000313" key="2">
    <source>
        <dbReference type="EMBL" id="SMQ45828.1"/>
    </source>
</evidence>
<protein>
    <recommendedName>
        <fullName evidence="4">Thioredoxin domain-containing protein</fullName>
    </recommendedName>
</protein>
<keyword evidence="3" id="KW-1185">Reference proteome</keyword>
<dbReference type="Proteomes" id="UP000215127">
    <property type="component" value="Chromosome 1"/>
</dbReference>
<organism evidence="2 3">
    <name type="scientific">Zymoseptoria tritici (strain ST99CH_3D7)</name>
    <dbReference type="NCBI Taxonomy" id="1276538"/>
    <lineage>
        <taxon>Eukaryota</taxon>
        <taxon>Fungi</taxon>
        <taxon>Dikarya</taxon>
        <taxon>Ascomycota</taxon>
        <taxon>Pezizomycotina</taxon>
        <taxon>Dothideomycetes</taxon>
        <taxon>Dothideomycetidae</taxon>
        <taxon>Mycosphaerellales</taxon>
        <taxon>Mycosphaerellaceae</taxon>
        <taxon>Zymoseptoria</taxon>
    </lineage>
</organism>
<accession>A0A1X7REK5</accession>
<feature type="region of interest" description="Disordered" evidence="1">
    <location>
        <begin position="1"/>
        <end position="24"/>
    </location>
</feature>
<dbReference type="AlphaFoldDB" id="A0A1X7REK5"/>
<evidence type="ECO:0000256" key="1">
    <source>
        <dbReference type="SAM" id="MobiDB-lite"/>
    </source>
</evidence>
<proteinExistence type="predicted"/>
<dbReference type="InterPro" id="IPR036249">
    <property type="entry name" value="Thioredoxin-like_sf"/>
</dbReference>
<dbReference type="Gene3D" id="3.40.30.10">
    <property type="entry name" value="Glutaredoxin"/>
    <property type="match status" value="1"/>
</dbReference>
<dbReference type="SUPFAM" id="SSF52833">
    <property type="entry name" value="Thioredoxin-like"/>
    <property type="match status" value="1"/>
</dbReference>
<dbReference type="PANTHER" id="PTHR28630:SF3">
    <property type="entry name" value="PEROXIREDOXIN-LIKE 2C"/>
    <property type="match status" value="1"/>
</dbReference>
<dbReference type="InterPro" id="IPR032801">
    <property type="entry name" value="PXL2A/B/C"/>
</dbReference>
<sequence>MAAPKDSDKAPDAHRELPSKETVQKAGEHMIKDETGNEIAFKTLYADKPADERQLIVFVRHFFCGSCELYTQALARDLPLDKLAAAKTTLTIIGCGEPVCIEDWRKRTGCPYKIYADPKRQLYSTLDMLAGFKAMPDEMPEYHSKSLFGVIKTSTWNALTSGPKKMLSGGPAYQQGGDWLFQNGEVKWVHRMRNSADHAETSELKEVLGVVA</sequence>
<dbReference type="STRING" id="1276538.A0A1X7REK5"/>
<dbReference type="PANTHER" id="PTHR28630">
    <property type="match status" value="1"/>
</dbReference>
<evidence type="ECO:0008006" key="4">
    <source>
        <dbReference type="Google" id="ProtNLM"/>
    </source>
</evidence>
<evidence type="ECO:0000313" key="3">
    <source>
        <dbReference type="Proteomes" id="UP000215127"/>
    </source>
</evidence>
<gene>
    <name evidence="2" type="ORF">ZT3D7_G973</name>
</gene>
<name>A0A1X7REK5_ZYMT9</name>
<dbReference type="CDD" id="cd02970">
    <property type="entry name" value="PRX_like2"/>
    <property type="match status" value="1"/>
</dbReference>
<dbReference type="EMBL" id="LT853692">
    <property type="protein sequence ID" value="SMQ45828.1"/>
    <property type="molecule type" value="Genomic_DNA"/>
</dbReference>
<reference evidence="2 3" key="1">
    <citation type="submission" date="2016-06" db="EMBL/GenBank/DDBJ databases">
        <authorList>
            <person name="Kjaerup R.B."/>
            <person name="Dalgaard T.S."/>
            <person name="Juul-Madsen H.R."/>
        </authorList>
    </citation>
    <scope>NUCLEOTIDE SEQUENCE [LARGE SCALE GENOMIC DNA]</scope>
</reference>